<reference evidence="2" key="2">
    <citation type="submission" date="2025-08" db="UniProtKB">
        <authorList>
            <consortium name="Ensembl"/>
        </authorList>
    </citation>
    <scope>IDENTIFICATION</scope>
</reference>
<evidence type="ECO:0000256" key="1">
    <source>
        <dbReference type="SAM" id="MobiDB-lite"/>
    </source>
</evidence>
<evidence type="ECO:0000313" key="2">
    <source>
        <dbReference type="Ensembl" id="ENSEASP00005048224.1"/>
    </source>
</evidence>
<keyword evidence="3" id="KW-1185">Reference proteome</keyword>
<dbReference type="Ensembl" id="ENSEAST00005070157.1">
    <property type="protein sequence ID" value="ENSEASP00005048224.1"/>
    <property type="gene ID" value="ENSEASG00005033998.1"/>
</dbReference>
<feature type="compositionally biased region" description="Low complexity" evidence="1">
    <location>
        <begin position="179"/>
        <end position="191"/>
    </location>
</feature>
<feature type="compositionally biased region" description="Low complexity" evidence="1">
    <location>
        <begin position="138"/>
        <end position="149"/>
    </location>
</feature>
<sequence>MGELRPRGGRQLAEQDQTPCGAGLRPQLSRPPPLKPMTRPWPPSATPRVVQLCYGPSAYSPAGSLDLAPSLEAPGPDFRAYPTEDFPSQPLYPSPVLSEEEDLLLDSPTLEVSDSESDEALMAGSEGEGIRGRGPQEAAPVPVPAGAADARGHARVRVVGGAGRRGLPVLLEAQGAAGAPLGPAAEGQPQAHDLPEAGARPAQLRQDRRDPQGQAQAHLPVQQ</sequence>
<gene>
    <name evidence="2" type="primary">LOC106824169</name>
</gene>
<accession>A0A9L0J4Z2</accession>
<protein>
    <submittedName>
        <fullName evidence="2">Uncharacterized protein</fullName>
    </submittedName>
</protein>
<organism evidence="2 3">
    <name type="scientific">Equus asinus</name>
    <name type="common">Donkey</name>
    <name type="synonym">Equus africanus asinus</name>
    <dbReference type="NCBI Taxonomy" id="9793"/>
    <lineage>
        <taxon>Eukaryota</taxon>
        <taxon>Metazoa</taxon>
        <taxon>Chordata</taxon>
        <taxon>Craniata</taxon>
        <taxon>Vertebrata</taxon>
        <taxon>Euteleostomi</taxon>
        <taxon>Mammalia</taxon>
        <taxon>Eutheria</taxon>
        <taxon>Laurasiatheria</taxon>
        <taxon>Perissodactyla</taxon>
        <taxon>Equidae</taxon>
        <taxon>Equus</taxon>
    </lineage>
</organism>
<feature type="region of interest" description="Disordered" evidence="1">
    <location>
        <begin position="179"/>
        <end position="223"/>
    </location>
</feature>
<dbReference type="GeneTree" id="ENSGT00940000162754"/>
<reference evidence="2" key="3">
    <citation type="submission" date="2025-09" db="UniProtKB">
        <authorList>
            <consortium name="Ensembl"/>
        </authorList>
    </citation>
    <scope>IDENTIFICATION</scope>
</reference>
<proteinExistence type="predicted"/>
<evidence type="ECO:0000313" key="3">
    <source>
        <dbReference type="Proteomes" id="UP000694387"/>
    </source>
</evidence>
<dbReference type="Proteomes" id="UP000694387">
    <property type="component" value="Chromosome 20"/>
</dbReference>
<dbReference type="AlphaFoldDB" id="A0A9L0J4Z2"/>
<feature type="region of interest" description="Disordered" evidence="1">
    <location>
        <begin position="61"/>
        <end position="151"/>
    </location>
</feature>
<feature type="region of interest" description="Disordered" evidence="1">
    <location>
        <begin position="1"/>
        <end position="49"/>
    </location>
</feature>
<name>A0A9L0J4Z2_EQUAS</name>
<feature type="compositionally biased region" description="Pro residues" evidence="1">
    <location>
        <begin position="29"/>
        <end position="45"/>
    </location>
</feature>
<reference evidence="2 3" key="1">
    <citation type="journal article" date="2020" name="Nat. Commun.">
        <title>Donkey genomes provide new insights into domestication and selection for coat color.</title>
        <authorList>
            <person name="Wang"/>
            <person name="C."/>
            <person name="Li"/>
            <person name="H."/>
            <person name="Guo"/>
            <person name="Y."/>
            <person name="Huang"/>
            <person name="J."/>
            <person name="Sun"/>
            <person name="Y."/>
            <person name="Min"/>
            <person name="J."/>
            <person name="Wang"/>
            <person name="J."/>
            <person name="Fang"/>
            <person name="X."/>
            <person name="Zhao"/>
            <person name="Z."/>
            <person name="Wang"/>
            <person name="S."/>
            <person name="Zhang"/>
            <person name="Y."/>
            <person name="Liu"/>
            <person name="Q."/>
            <person name="Jiang"/>
            <person name="Q."/>
            <person name="Wang"/>
            <person name="X."/>
            <person name="Guo"/>
            <person name="Y."/>
            <person name="Yang"/>
            <person name="C."/>
            <person name="Wang"/>
            <person name="Y."/>
            <person name="Tian"/>
            <person name="F."/>
            <person name="Zhuang"/>
            <person name="G."/>
            <person name="Fan"/>
            <person name="Y."/>
            <person name="Gao"/>
            <person name="Q."/>
            <person name="Li"/>
            <person name="Y."/>
            <person name="Ju"/>
            <person name="Z."/>
            <person name="Li"/>
            <person name="J."/>
            <person name="Li"/>
            <person name="R."/>
            <person name="Hou"/>
            <person name="M."/>
            <person name="Yang"/>
            <person name="G."/>
            <person name="Liu"/>
            <person name="G."/>
            <person name="Liu"/>
            <person name="W."/>
            <person name="Guo"/>
            <person name="J."/>
            <person name="Pan"/>
            <person name="S."/>
            <person name="Fan"/>
            <person name="G."/>
            <person name="Zhang"/>
            <person name="W."/>
            <person name="Zhang"/>
            <person name="R."/>
            <person name="Yu"/>
            <person name="J."/>
            <person name="Zhang"/>
            <person name="X."/>
            <person name="Yin"/>
            <person name="Q."/>
            <person name="Ji"/>
            <person name="C."/>
            <person name="Jin"/>
            <person name="Y."/>
            <person name="Yue"/>
            <person name="G."/>
            <person name="Liu"/>
            <person name="M."/>
            <person name="Xu"/>
            <person name="J."/>
            <person name="Liu"/>
            <person name="S."/>
            <person name="Jordana"/>
            <person name="J."/>
            <person name="Noce"/>
            <person name="A."/>
            <person name="Amills"/>
            <person name="M."/>
            <person name="Wu"/>
            <person name="D.D."/>
            <person name="Li"/>
            <person name="S."/>
            <person name="Zhou"/>
            <person name="X. and Zhong"/>
            <person name="J."/>
        </authorList>
    </citation>
    <scope>NUCLEOTIDE SEQUENCE [LARGE SCALE GENOMIC DNA]</scope>
</reference>